<comment type="similarity">
    <text evidence="1">Belongs to the methylthioribose kinase family.</text>
</comment>
<evidence type="ECO:0000256" key="1">
    <source>
        <dbReference type="ARBA" id="ARBA00010165"/>
    </source>
</evidence>
<evidence type="ECO:0000313" key="8">
    <source>
        <dbReference type="Proteomes" id="UP000248882"/>
    </source>
</evidence>
<dbReference type="RefSeq" id="WP_111320851.1">
    <property type="nucleotide sequence ID" value="NZ_QKZT01000014.1"/>
</dbReference>
<proteinExistence type="inferred from homology"/>
<feature type="domain" description="Aminoglycoside phosphotransferase" evidence="6">
    <location>
        <begin position="54"/>
        <end position="271"/>
    </location>
</feature>
<accession>A0A2W7QMJ9</accession>
<dbReference type="SUPFAM" id="SSF56112">
    <property type="entry name" value="Protein kinase-like (PK-like)"/>
    <property type="match status" value="1"/>
</dbReference>
<comment type="caution">
    <text evidence="7">The sequence shown here is derived from an EMBL/GenBank/DDBJ whole genome shotgun (WGS) entry which is preliminary data.</text>
</comment>
<dbReference type="OrthoDB" id="9777791at2"/>
<evidence type="ECO:0000256" key="3">
    <source>
        <dbReference type="ARBA" id="ARBA00022741"/>
    </source>
</evidence>
<dbReference type="Gene3D" id="3.90.1200.10">
    <property type="match status" value="1"/>
</dbReference>
<sequence>MIDLNEHSSLEMLQALPLWKENEQLLSRESAGESNMNLVLRINTNLRSVILKQSKAYVRKFPQIPAPIERIEIEHTYFQLLQGDEILKQYSPRILLYYPEEHILLIEDLGNGIDFTFLYKPASQLAYDDLESLSKYLNALHQLKLPNFPDNSAMKKLNHEHIFHFPFLEENGFDLDSIQPGLQELSLTYKTDHLLKNAISKLSKRYLADGDCLLQGDFYPGSWLKTTDGLKVIDPEFGFMGEREFDLGVFAAHLDLAQQEESVFKDFLQLYQHPFSMELLNAYQGVEIMRRLIGIAQVPVSLDLTQKKSLLDKARMLILT</sequence>
<keyword evidence="4 7" id="KW-0418">Kinase</keyword>
<evidence type="ECO:0000259" key="6">
    <source>
        <dbReference type="Pfam" id="PF01636"/>
    </source>
</evidence>
<dbReference type="GO" id="GO:0016301">
    <property type="term" value="F:kinase activity"/>
    <property type="evidence" value="ECO:0007669"/>
    <property type="project" value="UniProtKB-KW"/>
</dbReference>
<keyword evidence="5" id="KW-0067">ATP-binding</keyword>
<evidence type="ECO:0000256" key="4">
    <source>
        <dbReference type="ARBA" id="ARBA00022777"/>
    </source>
</evidence>
<dbReference type="InterPro" id="IPR002575">
    <property type="entry name" value="Aminoglycoside_PTrfase"/>
</dbReference>
<name>A0A2W7QMJ9_9BACT</name>
<dbReference type="Gene3D" id="3.30.200.20">
    <property type="entry name" value="Phosphorylase Kinase, domain 1"/>
    <property type="match status" value="1"/>
</dbReference>
<reference evidence="7 8" key="1">
    <citation type="submission" date="2018-06" db="EMBL/GenBank/DDBJ databases">
        <title>Genomic Encyclopedia of Archaeal and Bacterial Type Strains, Phase II (KMG-II): from individual species to whole genera.</title>
        <authorList>
            <person name="Goeker M."/>
        </authorList>
    </citation>
    <scope>NUCLEOTIDE SEQUENCE [LARGE SCALE GENOMIC DNA]</scope>
    <source>
        <strain evidence="7 8">DSM 19830</strain>
    </source>
</reference>
<keyword evidence="8" id="KW-1185">Reference proteome</keyword>
<dbReference type="InterPro" id="IPR011009">
    <property type="entry name" value="Kinase-like_dom_sf"/>
</dbReference>
<dbReference type="AlphaFoldDB" id="A0A2W7QMJ9"/>
<keyword evidence="2" id="KW-0808">Transferase</keyword>
<dbReference type="PANTHER" id="PTHR34273">
    <property type="entry name" value="METHYLTHIORIBOSE KINASE"/>
    <property type="match status" value="1"/>
</dbReference>
<evidence type="ECO:0000256" key="5">
    <source>
        <dbReference type="ARBA" id="ARBA00022840"/>
    </source>
</evidence>
<keyword evidence="3" id="KW-0547">Nucleotide-binding</keyword>
<organism evidence="7 8">
    <name type="scientific">Algoriphagus chordae</name>
    <dbReference type="NCBI Taxonomy" id="237019"/>
    <lineage>
        <taxon>Bacteria</taxon>
        <taxon>Pseudomonadati</taxon>
        <taxon>Bacteroidota</taxon>
        <taxon>Cytophagia</taxon>
        <taxon>Cytophagales</taxon>
        <taxon>Cyclobacteriaceae</taxon>
        <taxon>Algoriphagus</taxon>
    </lineage>
</organism>
<evidence type="ECO:0000313" key="7">
    <source>
        <dbReference type="EMBL" id="PZX49574.1"/>
    </source>
</evidence>
<dbReference type="PANTHER" id="PTHR34273:SF2">
    <property type="entry name" value="METHYLTHIORIBOSE KINASE"/>
    <property type="match status" value="1"/>
</dbReference>
<dbReference type="Proteomes" id="UP000248882">
    <property type="component" value="Unassembled WGS sequence"/>
</dbReference>
<dbReference type="EMBL" id="QKZT01000014">
    <property type="protein sequence ID" value="PZX49574.1"/>
    <property type="molecule type" value="Genomic_DNA"/>
</dbReference>
<dbReference type="GO" id="GO:0005524">
    <property type="term" value="F:ATP binding"/>
    <property type="evidence" value="ECO:0007669"/>
    <property type="project" value="UniProtKB-KW"/>
</dbReference>
<dbReference type="Pfam" id="PF01636">
    <property type="entry name" value="APH"/>
    <property type="match status" value="1"/>
</dbReference>
<protein>
    <submittedName>
        <fullName evidence="7">5-methylthioribose kinase</fullName>
    </submittedName>
</protein>
<gene>
    <name evidence="7" type="ORF">LV85_03014</name>
</gene>
<evidence type="ECO:0000256" key="2">
    <source>
        <dbReference type="ARBA" id="ARBA00022679"/>
    </source>
</evidence>